<reference evidence="2" key="1">
    <citation type="submission" date="2022-08" db="EMBL/GenBank/DDBJ databases">
        <authorList>
            <consortium name="DOE Joint Genome Institute"/>
            <person name="Min B."/>
            <person name="Riley R."/>
            <person name="Sierra-Patev S."/>
            <person name="Naranjo-Ortiz M."/>
            <person name="Looney B."/>
            <person name="Konkel Z."/>
            <person name="Slot J.C."/>
            <person name="Sakamoto Y."/>
            <person name="Steenwyk J.L."/>
            <person name="Rokas A."/>
            <person name="Carro J."/>
            <person name="Camarero S."/>
            <person name="Ferreira P."/>
            <person name="Molpeceres G."/>
            <person name="Ruiz-Duenas F.J."/>
            <person name="Serrano A."/>
            <person name="Henrissat B."/>
            <person name="Drula E."/>
            <person name="Hughes K.W."/>
            <person name="Mata J.L."/>
            <person name="Ishikawa N.K."/>
            <person name="Vargas-Isla R."/>
            <person name="Ushijima S."/>
            <person name="Smith C.A."/>
            <person name="Ahrendt S."/>
            <person name="Andreopoulos W."/>
            <person name="He G."/>
            <person name="Labutti K."/>
            <person name="Lipzen A."/>
            <person name="Ng V."/>
            <person name="Sandor L."/>
            <person name="Barry K."/>
            <person name="Martinez A.T."/>
            <person name="Xiao Y."/>
            <person name="Gibbons J.G."/>
            <person name="Terashima K."/>
            <person name="Hibbett D.S."/>
            <person name="Grigoriev I.V."/>
        </authorList>
    </citation>
    <scope>NUCLEOTIDE SEQUENCE</scope>
    <source>
        <strain evidence="2">Sp2 HRB7682 ss15</strain>
    </source>
</reference>
<protein>
    <submittedName>
        <fullName evidence="2">Uncharacterized protein</fullName>
    </submittedName>
</protein>
<dbReference type="Proteomes" id="UP001150238">
    <property type="component" value="Unassembled WGS sequence"/>
</dbReference>
<feature type="region of interest" description="Disordered" evidence="1">
    <location>
        <begin position="20"/>
        <end position="112"/>
    </location>
</feature>
<accession>A0A9W9DXB6</accession>
<name>A0A9W9DXB6_9AGAR</name>
<evidence type="ECO:0000313" key="3">
    <source>
        <dbReference type="Proteomes" id="UP001150238"/>
    </source>
</evidence>
<feature type="compositionally biased region" description="Gly residues" evidence="1">
    <location>
        <begin position="73"/>
        <end position="94"/>
    </location>
</feature>
<sequence>MAPLTNMDALFSAVELARQEVTEKPKPAVKPHSAYQDRFRIPSDTRSTTPENQSQKRGSSQSPQKPRPKRGPGSRGGRIPGASRGRGGISGSSGGRKKAPAPEAPPDDQTFTNHHWTEHELNAAFVYLFGAENDVTYNKWLKNKDRVYKKFLENHSDIRAKFNGSHEAVASMVTRNTALYSYIKEYETFMGGGSDADLQILTPDSDSWHERRILLARKGGKALGTLTVKKYRLWVSIGWYDLFDNRFGKSAKVDRVVVRNSAVELSPIQQPKDDSEPEEPIPWSPTPIRALHPNDEPRSSDSDDETPVVITKAATTPAPKGRKKAMLNPTSASSQIVSEPRHQSAAKPTAKMFKSQAADSLESISGLFDSRHQTQRLKSLRDILDMPGLDEETRKAVNQKIQAIVLEI</sequence>
<feature type="compositionally biased region" description="Basic and acidic residues" evidence="1">
    <location>
        <begin position="292"/>
        <end position="301"/>
    </location>
</feature>
<dbReference type="EMBL" id="JANVFS010000008">
    <property type="protein sequence ID" value="KAJ4488692.1"/>
    <property type="molecule type" value="Genomic_DNA"/>
</dbReference>
<gene>
    <name evidence="2" type="ORF">C8J55DRAFT_486933</name>
</gene>
<comment type="caution">
    <text evidence="2">The sequence shown here is derived from an EMBL/GenBank/DDBJ whole genome shotgun (WGS) entry which is preliminary data.</text>
</comment>
<proteinExistence type="predicted"/>
<evidence type="ECO:0000256" key="1">
    <source>
        <dbReference type="SAM" id="MobiDB-lite"/>
    </source>
</evidence>
<organism evidence="2 3">
    <name type="scientific">Lentinula lateritia</name>
    <dbReference type="NCBI Taxonomy" id="40482"/>
    <lineage>
        <taxon>Eukaryota</taxon>
        <taxon>Fungi</taxon>
        <taxon>Dikarya</taxon>
        <taxon>Basidiomycota</taxon>
        <taxon>Agaricomycotina</taxon>
        <taxon>Agaricomycetes</taxon>
        <taxon>Agaricomycetidae</taxon>
        <taxon>Agaricales</taxon>
        <taxon>Marasmiineae</taxon>
        <taxon>Omphalotaceae</taxon>
        <taxon>Lentinula</taxon>
    </lineage>
</organism>
<feature type="compositionally biased region" description="Polar residues" evidence="1">
    <location>
        <begin position="44"/>
        <end position="64"/>
    </location>
</feature>
<dbReference type="AlphaFoldDB" id="A0A9W9DXB6"/>
<reference evidence="2" key="2">
    <citation type="journal article" date="2023" name="Proc. Natl. Acad. Sci. U.S.A.">
        <title>A global phylogenomic analysis of the shiitake genus Lentinula.</title>
        <authorList>
            <person name="Sierra-Patev S."/>
            <person name="Min B."/>
            <person name="Naranjo-Ortiz M."/>
            <person name="Looney B."/>
            <person name="Konkel Z."/>
            <person name="Slot J.C."/>
            <person name="Sakamoto Y."/>
            <person name="Steenwyk J.L."/>
            <person name="Rokas A."/>
            <person name="Carro J."/>
            <person name="Camarero S."/>
            <person name="Ferreira P."/>
            <person name="Molpeceres G."/>
            <person name="Ruiz-Duenas F.J."/>
            <person name="Serrano A."/>
            <person name="Henrissat B."/>
            <person name="Drula E."/>
            <person name="Hughes K.W."/>
            <person name="Mata J.L."/>
            <person name="Ishikawa N.K."/>
            <person name="Vargas-Isla R."/>
            <person name="Ushijima S."/>
            <person name="Smith C.A."/>
            <person name="Donoghue J."/>
            <person name="Ahrendt S."/>
            <person name="Andreopoulos W."/>
            <person name="He G."/>
            <person name="LaButti K."/>
            <person name="Lipzen A."/>
            <person name="Ng V."/>
            <person name="Riley R."/>
            <person name="Sandor L."/>
            <person name="Barry K."/>
            <person name="Martinez A.T."/>
            <person name="Xiao Y."/>
            <person name="Gibbons J.G."/>
            <person name="Terashima K."/>
            <person name="Grigoriev I.V."/>
            <person name="Hibbett D."/>
        </authorList>
    </citation>
    <scope>NUCLEOTIDE SEQUENCE</scope>
    <source>
        <strain evidence="2">Sp2 HRB7682 ss15</strain>
    </source>
</reference>
<feature type="compositionally biased region" description="Polar residues" evidence="1">
    <location>
        <begin position="328"/>
        <end position="337"/>
    </location>
</feature>
<feature type="region of interest" description="Disordered" evidence="1">
    <location>
        <begin position="267"/>
        <end position="343"/>
    </location>
</feature>
<evidence type="ECO:0000313" key="2">
    <source>
        <dbReference type="EMBL" id="KAJ4488692.1"/>
    </source>
</evidence>